<evidence type="ECO:0000256" key="3">
    <source>
        <dbReference type="ARBA" id="ARBA00022553"/>
    </source>
</evidence>
<keyword evidence="5" id="KW-0547">Nucleotide-binding</keyword>
<evidence type="ECO:0000256" key="7">
    <source>
        <dbReference type="ARBA" id="ARBA00022840"/>
    </source>
</evidence>
<keyword evidence="3" id="KW-0597">Phosphoprotein</keyword>
<keyword evidence="11" id="KW-1185">Reference proteome</keyword>
<evidence type="ECO:0000313" key="10">
    <source>
        <dbReference type="EMBL" id="MFC5506701.1"/>
    </source>
</evidence>
<gene>
    <name evidence="10" type="ORF">ACFPN9_15695</name>
</gene>
<keyword evidence="4 10" id="KW-0808">Transferase</keyword>
<dbReference type="CDD" id="cd00075">
    <property type="entry name" value="HATPase"/>
    <property type="match status" value="1"/>
</dbReference>
<evidence type="ECO:0000256" key="5">
    <source>
        <dbReference type="ARBA" id="ARBA00022741"/>
    </source>
</evidence>
<evidence type="ECO:0000256" key="2">
    <source>
        <dbReference type="ARBA" id="ARBA00012438"/>
    </source>
</evidence>
<dbReference type="InterPro" id="IPR005467">
    <property type="entry name" value="His_kinase_dom"/>
</dbReference>
<evidence type="ECO:0000256" key="1">
    <source>
        <dbReference type="ARBA" id="ARBA00000085"/>
    </source>
</evidence>
<dbReference type="RefSeq" id="WP_067993572.1">
    <property type="nucleotide sequence ID" value="NZ_JBHSLU010000047.1"/>
</dbReference>
<dbReference type="InterPro" id="IPR011495">
    <property type="entry name" value="Sig_transdc_His_kin_sub2_dim/P"/>
</dbReference>
<dbReference type="SUPFAM" id="SSF55874">
    <property type="entry name" value="ATPase domain of HSP90 chaperone/DNA topoisomerase II/histidine kinase"/>
    <property type="match status" value="1"/>
</dbReference>
<dbReference type="CDD" id="cd19410">
    <property type="entry name" value="HK9-like_sensor"/>
    <property type="match status" value="1"/>
</dbReference>
<dbReference type="PANTHER" id="PTHR41523:SF8">
    <property type="entry name" value="ETHYLENE RESPONSE SENSOR PROTEIN"/>
    <property type="match status" value="1"/>
</dbReference>
<dbReference type="Pfam" id="PF07568">
    <property type="entry name" value="HisKA_2"/>
    <property type="match status" value="1"/>
</dbReference>
<keyword evidence="8" id="KW-0812">Transmembrane</keyword>
<evidence type="ECO:0000256" key="4">
    <source>
        <dbReference type="ARBA" id="ARBA00022679"/>
    </source>
</evidence>
<dbReference type="InterPro" id="IPR007891">
    <property type="entry name" value="CHASE3"/>
</dbReference>
<dbReference type="GO" id="GO:0004673">
    <property type="term" value="F:protein histidine kinase activity"/>
    <property type="evidence" value="ECO:0007669"/>
    <property type="project" value="UniProtKB-EC"/>
</dbReference>
<name>A0ABW0P1W5_9HYPH</name>
<organism evidence="10 11">
    <name type="scientific">Bosea massiliensis</name>
    <dbReference type="NCBI Taxonomy" id="151419"/>
    <lineage>
        <taxon>Bacteria</taxon>
        <taxon>Pseudomonadati</taxon>
        <taxon>Pseudomonadota</taxon>
        <taxon>Alphaproteobacteria</taxon>
        <taxon>Hyphomicrobiales</taxon>
        <taxon>Boseaceae</taxon>
        <taxon>Bosea</taxon>
    </lineage>
</organism>
<proteinExistence type="predicted"/>
<dbReference type="SMART" id="SM00387">
    <property type="entry name" value="HATPase_c"/>
    <property type="match status" value="1"/>
</dbReference>
<evidence type="ECO:0000259" key="9">
    <source>
        <dbReference type="PROSITE" id="PS50109"/>
    </source>
</evidence>
<dbReference type="Pfam" id="PF05227">
    <property type="entry name" value="CHASE3"/>
    <property type="match status" value="1"/>
</dbReference>
<evidence type="ECO:0000313" key="11">
    <source>
        <dbReference type="Proteomes" id="UP001596060"/>
    </source>
</evidence>
<evidence type="ECO:0000256" key="8">
    <source>
        <dbReference type="SAM" id="Phobius"/>
    </source>
</evidence>
<keyword evidence="8" id="KW-1133">Transmembrane helix</keyword>
<dbReference type="InterPro" id="IPR036890">
    <property type="entry name" value="HATPase_C_sf"/>
</dbReference>
<protein>
    <recommendedName>
        <fullName evidence="2">histidine kinase</fullName>
        <ecNumber evidence="2">2.7.13.3</ecNumber>
    </recommendedName>
</protein>
<dbReference type="EMBL" id="JBHSLU010000047">
    <property type="protein sequence ID" value="MFC5506701.1"/>
    <property type="molecule type" value="Genomic_DNA"/>
</dbReference>
<keyword evidence="6 10" id="KW-0418">Kinase</keyword>
<evidence type="ECO:0000256" key="6">
    <source>
        <dbReference type="ARBA" id="ARBA00022777"/>
    </source>
</evidence>
<dbReference type="Pfam" id="PF02518">
    <property type="entry name" value="HATPase_c"/>
    <property type="match status" value="1"/>
</dbReference>
<comment type="catalytic activity">
    <reaction evidence="1">
        <text>ATP + protein L-histidine = ADP + protein N-phospho-L-histidine.</text>
        <dbReference type="EC" id="2.7.13.3"/>
    </reaction>
</comment>
<keyword evidence="7" id="KW-0067">ATP-binding</keyword>
<accession>A0ABW0P1W5</accession>
<sequence>MPISRRFLVTSTIAFLLTAAAALMGLVGATVWLSQRAQTDASIIDEQRLVRDRSVGVREALLSAESSLRGYVLTSNEIYLAPYENAKLVAQEQIGKLAADLAGSARFQAMMPRLKALVDQRIADLDETMRARTTDGLGDALAIVATNQGKALMDEVEVFLSAIVIEAEDALTGRLRTQTTNILALRVGTILASLLIIGVVIGVVVTFARYTREIVQARDELALANASLEARVAERTEDLVRARDRAEVLLTEVNHRVANNLSFIGALIRLQRQALPDKAAKDALDETGARIQAVAEIHKHLYTSGDVTSVALDSYMTALLAQLEQTLASGGFGASISHEIEPVRVSTSASISLGIIITEWVTNAFKYAYGGHSGEVRVLARRLDSNLLVAVEDDGVGMPVGGPARGTGVGSKIVTSIARSLKAEVDYIRRNPGTEARLVMALEPVS</sequence>
<dbReference type="PANTHER" id="PTHR41523">
    <property type="entry name" value="TWO-COMPONENT SYSTEM SENSOR PROTEIN"/>
    <property type="match status" value="1"/>
</dbReference>
<dbReference type="EC" id="2.7.13.3" evidence="2"/>
<dbReference type="Proteomes" id="UP001596060">
    <property type="component" value="Unassembled WGS sequence"/>
</dbReference>
<dbReference type="InterPro" id="IPR003594">
    <property type="entry name" value="HATPase_dom"/>
</dbReference>
<comment type="caution">
    <text evidence="10">The sequence shown here is derived from an EMBL/GenBank/DDBJ whole genome shotgun (WGS) entry which is preliminary data.</text>
</comment>
<dbReference type="PROSITE" id="PS50109">
    <property type="entry name" value="HIS_KIN"/>
    <property type="match status" value="1"/>
</dbReference>
<feature type="domain" description="Histidine kinase" evidence="9">
    <location>
        <begin position="252"/>
        <end position="444"/>
    </location>
</feature>
<keyword evidence="8" id="KW-0472">Membrane</keyword>
<feature type="transmembrane region" description="Helical" evidence="8">
    <location>
        <begin position="183"/>
        <end position="208"/>
    </location>
</feature>
<dbReference type="Gene3D" id="3.30.565.10">
    <property type="entry name" value="Histidine kinase-like ATPase, C-terminal domain"/>
    <property type="match status" value="1"/>
</dbReference>
<reference evidence="11" key="1">
    <citation type="journal article" date="2019" name="Int. J. Syst. Evol. Microbiol.">
        <title>The Global Catalogue of Microorganisms (GCM) 10K type strain sequencing project: providing services to taxonomists for standard genome sequencing and annotation.</title>
        <authorList>
            <consortium name="The Broad Institute Genomics Platform"/>
            <consortium name="The Broad Institute Genome Sequencing Center for Infectious Disease"/>
            <person name="Wu L."/>
            <person name="Ma J."/>
        </authorList>
    </citation>
    <scope>NUCLEOTIDE SEQUENCE [LARGE SCALE GENOMIC DNA]</scope>
    <source>
        <strain evidence="11">CCUG 43117</strain>
    </source>
</reference>